<reference evidence="1" key="1">
    <citation type="submission" date="2019-10" db="EMBL/GenBank/DDBJ databases">
        <authorList>
            <consortium name="DOE Joint Genome Institute"/>
            <person name="Kuo A."/>
            <person name="Miyauchi S."/>
            <person name="Kiss E."/>
            <person name="Drula E."/>
            <person name="Kohler A."/>
            <person name="Sanchez-Garcia M."/>
            <person name="Andreopoulos B."/>
            <person name="Barry K.W."/>
            <person name="Bonito G."/>
            <person name="Buee M."/>
            <person name="Carver A."/>
            <person name="Chen C."/>
            <person name="Cichocki N."/>
            <person name="Clum A."/>
            <person name="Culley D."/>
            <person name="Crous P.W."/>
            <person name="Fauchery L."/>
            <person name="Girlanda M."/>
            <person name="Hayes R."/>
            <person name="Keri Z."/>
            <person name="LaButti K."/>
            <person name="Lipzen A."/>
            <person name="Lombard V."/>
            <person name="Magnuson J."/>
            <person name="Maillard F."/>
            <person name="Morin E."/>
            <person name="Murat C."/>
            <person name="Nolan M."/>
            <person name="Ohm R."/>
            <person name="Pangilinan J."/>
            <person name="Pereira M."/>
            <person name="Perotto S."/>
            <person name="Peter M."/>
            <person name="Riley R."/>
            <person name="Sitrit Y."/>
            <person name="Stielow B."/>
            <person name="Szollosi G."/>
            <person name="Zifcakova L."/>
            <person name="Stursova M."/>
            <person name="Spatafora J.W."/>
            <person name="Tedersoo L."/>
            <person name="Vaario L.-M."/>
            <person name="Yamada A."/>
            <person name="Yan M."/>
            <person name="Wang P."/>
            <person name="Xu J."/>
            <person name="Bruns T."/>
            <person name="Baldrian P."/>
            <person name="Vilgalys R."/>
            <person name="Henrissat B."/>
            <person name="Grigoriev I.V."/>
            <person name="Hibbett D."/>
            <person name="Nagy L.G."/>
            <person name="Martin F.M."/>
        </authorList>
    </citation>
    <scope>NUCLEOTIDE SEQUENCE</scope>
    <source>
        <strain evidence="1">BED1</strain>
    </source>
</reference>
<gene>
    <name evidence="1" type="ORF">L210DRAFT_3547401</name>
</gene>
<comment type="caution">
    <text evidence="1">The sequence shown here is derived from an EMBL/GenBank/DDBJ whole genome shotgun (WGS) entry which is preliminary data.</text>
</comment>
<dbReference type="Proteomes" id="UP001194468">
    <property type="component" value="Unassembled WGS sequence"/>
</dbReference>
<protein>
    <submittedName>
        <fullName evidence="1">Uncharacterized protein</fullName>
    </submittedName>
</protein>
<reference evidence="1" key="2">
    <citation type="journal article" date="2020" name="Nat. Commun.">
        <title>Large-scale genome sequencing of mycorrhizal fungi provides insights into the early evolution of symbiotic traits.</title>
        <authorList>
            <person name="Miyauchi S."/>
            <person name="Kiss E."/>
            <person name="Kuo A."/>
            <person name="Drula E."/>
            <person name="Kohler A."/>
            <person name="Sanchez-Garcia M."/>
            <person name="Morin E."/>
            <person name="Andreopoulos B."/>
            <person name="Barry K.W."/>
            <person name="Bonito G."/>
            <person name="Buee M."/>
            <person name="Carver A."/>
            <person name="Chen C."/>
            <person name="Cichocki N."/>
            <person name="Clum A."/>
            <person name="Culley D."/>
            <person name="Crous P.W."/>
            <person name="Fauchery L."/>
            <person name="Girlanda M."/>
            <person name="Hayes R.D."/>
            <person name="Keri Z."/>
            <person name="LaButti K."/>
            <person name="Lipzen A."/>
            <person name="Lombard V."/>
            <person name="Magnuson J."/>
            <person name="Maillard F."/>
            <person name="Murat C."/>
            <person name="Nolan M."/>
            <person name="Ohm R.A."/>
            <person name="Pangilinan J."/>
            <person name="Pereira M.F."/>
            <person name="Perotto S."/>
            <person name="Peter M."/>
            <person name="Pfister S."/>
            <person name="Riley R."/>
            <person name="Sitrit Y."/>
            <person name="Stielow J.B."/>
            <person name="Szollosi G."/>
            <person name="Zifcakova L."/>
            <person name="Stursova M."/>
            <person name="Spatafora J.W."/>
            <person name="Tedersoo L."/>
            <person name="Vaario L.M."/>
            <person name="Yamada A."/>
            <person name="Yan M."/>
            <person name="Wang P."/>
            <person name="Xu J."/>
            <person name="Bruns T."/>
            <person name="Baldrian P."/>
            <person name="Vilgalys R."/>
            <person name="Dunand C."/>
            <person name="Henrissat B."/>
            <person name="Grigoriev I.V."/>
            <person name="Hibbett D."/>
            <person name="Nagy L.G."/>
            <person name="Martin F.M."/>
        </authorList>
    </citation>
    <scope>NUCLEOTIDE SEQUENCE</scope>
    <source>
        <strain evidence="1">BED1</strain>
    </source>
</reference>
<name>A0AAD4BRB7_BOLED</name>
<dbReference type="AlphaFoldDB" id="A0AAD4BRB7"/>
<evidence type="ECO:0000313" key="2">
    <source>
        <dbReference type="Proteomes" id="UP001194468"/>
    </source>
</evidence>
<organism evidence="1 2">
    <name type="scientific">Boletus edulis BED1</name>
    <dbReference type="NCBI Taxonomy" id="1328754"/>
    <lineage>
        <taxon>Eukaryota</taxon>
        <taxon>Fungi</taxon>
        <taxon>Dikarya</taxon>
        <taxon>Basidiomycota</taxon>
        <taxon>Agaricomycotina</taxon>
        <taxon>Agaricomycetes</taxon>
        <taxon>Agaricomycetidae</taxon>
        <taxon>Boletales</taxon>
        <taxon>Boletineae</taxon>
        <taxon>Boletaceae</taxon>
        <taxon>Boletoideae</taxon>
        <taxon>Boletus</taxon>
    </lineage>
</organism>
<proteinExistence type="predicted"/>
<evidence type="ECO:0000313" key="1">
    <source>
        <dbReference type="EMBL" id="KAF8437289.1"/>
    </source>
</evidence>
<accession>A0AAD4BRB7</accession>
<dbReference type="EMBL" id="WHUW01000019">
    <property type="protein sequence ID" value="KAF8437289.1"/>
    <property type="molecule type" value="Genomic_DNA"/>
</dbReference>
<keyword evidence="2" id="KW-1185">Reference proteome</keyword>
<sequence length="143" mass="16159">MMSSFTLGRHPTVGSWHENTVRRSTPPPKAFLLRKIWRAADNAKCLSQVTEQCKVNRRRQNNHCVLDLSPTPAFVSTKLSSATTRIHRQGFRLRLCFEPLGNYTYSVGRLTRSVWWTSARVHVPIFGGGRPHPLSNNLSSSAT</sequence>